<dbReference type="InterPro" id="IPR025711">
    <property type="entry name" value="PepSY"/>
</dbReference>
<evidence type="ECO:0000313" key="2">
    <source>
        <dbReference type="EMBL" id="KWZ77044.1"/>
    </source>
</evidence>
<feature type="domain" description="PepSY" evidence="1">
    <location>
        <begin position="61"/>
        <end position="132"/>
    </location>
</feature>
<protein>
    <submittedName>
        <fullName evidence="2">Peptidase propeptide and YPEB domain protein</fullName>
    </submittedName>
</protein>
<evidence type="ECO:0000259" key="1">
    <source>
        <dbReference type="Pfam" id="PF03413"/>
    </source>
</evidence>
<organism evidence="2 3">
    <name type="scientific">Heyndrickxia coagulans</name>
    <name type="common">Weizmannia coagulans</name>
    <dbReference type="NCBI Taxonomy" id="1398"/>
    <lineage>
        <taxon>Bacteria</taxon>
        <taxon>Bacillati</taxon>
        <taxon>Bacillota</taxon>
        <taxon>Bacilli</taxon>
        <taxon>Bacillales</taxon>
        <taxon>Bacillaceae</taxon>
        <taxon>Heyndrickxia</taxon>
    </lineage>
</organism>
<dbReference type="AlphaFoldDB" id="A0A133KC36"/>
<comment type="caution">
    <text evidence="2">The sequence shown here is derived from an EMBL/GenBank/DDBJ whole genome shotgun (WGS) entry which is preliminary data.</text>
</comment>
<dbReference type="EMBL" id="LRPN01000180">
    <property type="protein sequence ID" value="KWZ77044.1"/>
    <property type="molecule type" value="Genomic_DNA"/>
</dbReference>
<sequence length="134" mass="15048">MNSFSVTALKVYNEGEHRFILINCRGKDRRKMNWKTFIAGIAVGAAAGYAVNETLHRTVSVSAETVLAKVKKAFKENGPIDGSWIQMTEEDYEKYPFKTRVYKGGVSLTKDGEKKQYEFIADAKTGTVLDVYPI</sequence>
<dbReference type="Pfam" id="PF03413">
    <property type="entry name" value="PepSY"/>
    <property type="match status" value="1"/>
</dbReference>
<dbReference type="PATRIC" id="fig|1398.22.peg.3532"/>
<dbReference type="Proteomes" id="UP000070376">
    <property type="component" value="Unassembled WGS sequence"/>
</dbReference>
<proteinExistence type="predicted"/>
<reference evidence="3" key="1">
    <citation type="submission" date="2016-01" db="EMBL/GenBank/DDBJ databases">
        <authorList>
            <person name="Mitreva M."/>
            <person name="Pepin K.H."/>
            <person name="Mihindukulasuriya K.A."/>
            <person name="Fulton R."/>
            <person name="Fronick C."/>
            <person name="O'Laughlin M."/>
            <person name="Miner T."/>
            <person name="Herter B."/>
            <person name="Rosa B.A."/>
            <person name="Cordes M."/>
            <person name="Tomlinson C."/>
            <person name="Wollam A."/>
            <person name="Palsikar V.B."/>
            <person name="Mardis E.R."/>
            <person name="Wilson R.K."/>
        </authorList>
    </citation>
    <scope>NUCLEOTIDE SEQUENCE [LARGE SCALE GENOMIC DNA]</scope>
    <source>
        <strain evidence="3">GED7749B</strain>
    </source>
</reference>
<evidence type="ECO:0000313" key="3">
    <source>
        <dbReference type="Proteomes" id="UP000070376"/>
    </source>
</evidence>
<name>A0A133KC36_HEYCO</name>
<gene>
    <name evidence="2" type="ORF">HMPREF3213_03526</name>
</gene>
<accession>A0A133KC36</accession>